<evidence type="ECO:0000259" key="10">
    <source>
        <dbReference type="PROSITE" id="PS50522"/>
    </source>
</evidence>
<feature type="domain" description="RdRp catalytic" evidence="10">
    <location>
        <begin position="343"/>
        <end position="491"/>
    </location>
</feature>
<dbReference type="InterPro" id="IPR005093">
    <property type="entry name" value="RNArep_beta"/>
</dbReference>
<keyword evidence="4" id="KW-0548">Nucleotidyltransferase</keyword>
<evidence type="ECO:0000256" key="4">
    <source>
        <dbReference type="ARBA" id="ARBA00022695"/>
    </source>
</evidence>
<dbReference type="InterPro" id="IPR007096">
    <property type="entry name" value="RNA-dir_Rpol_cat_phage"/>
</dbReference>
<evidence type="ECO:0000313" key="12">
    <source>
        <dbReference type="Proteomes" id="UP000676859"/>
    </source>
</evidence>
<dbReference type="GO" id="GO:0039694">
    <property type="term" value="P:viral RNA genome replication"/>
    <property type="evidence" value="ECO:0007669"/>
    <property type="project" value="InterPro"/>
</dbReference>
<dbReference type="InterPro" id="IPR043502">
    <property type="entry name" value="DNA/RNA_pol_sf"/>
</dbReference>
<keyword evidence="6" id="KW-0693">Viral RNA replication</keyword>
<keyword evidence="2 11" id="KW-0696">RNA-directed RNA polymerase</keyword>
<evidence type="ECO:0000256" key="6">
    <source>
        <dbReference type="ARBA" id="ARBA00022953"/>
    </source>
</evidence>
<evidence type="ECO:0000313" key="11">
    <source>
        <dbReference type="EMBL" id="DAD52497.1"/>
    </source>
</evidence>
<feature type="binding site" evidence="9">
    <location>
        <position position="459"/>
    </location>
    <ligand>
        <name>Mg(2+)</name>
        <dbReference type="ChEBI" id="CHEBI:18420"/>
        <label>2</label>
    </ligand>
</feature>
<name>A0A8S5L495_9VIRU</name>
<keyword evidence="9" id="KW-0479">Metal-binding</keyword>
<comment type="catalytic activity">
    <reaction evidence="8">
        <text>RNA(n) + a ribonucleoside 5'-triphosphate = RNA(n+1) + diphosphate</text>
        <dbReference type="Rhea" id="RHEA:21248"/>
        <dbReference type="Rhea" id="RHEA-COMP:14527"/>
        <dbReference type="Rhea" id="RHEA-COMP:17342"/>
        <dbReference type="ChEBI" id="CHEBI:33019"/>
        <dbReference type="ChEBI" id="CHEBI:61557"/>
        <dbReference type="ChEBI" id="CHEBI:140395"/>
        <dbReference type="EC" id="2.7.7.48"/>
    </reaction>
</comment>
<dbReference type="KEGG" id="vg:80400581"/>
<organism evidence="11 12">
    <name type="scientific">ssRNA phage SRR5467091_14</name>
    <dbReference type="NCBI Taxonomy" id="2786464"/>
    <lineage>
        <taxon>Viruses</taxon>
        <taxon>Riboviria</taxon>
        <taxon>Orthornavirae</taxon>
        <taxon>Lenarviricota</taxon>
        <taxon>Leviviricetes</taxon>
        <taxon>Timlovirales</taxon>
        <taxon>Steitzviridae</taxon>
        <taxon>Podtsbuvirus</taxon>
        <taxon>Podtsbuvirus caenenecus</taxon>
    </lineage>
</organism>
<dbReference type="Pfam" id="PF03431">
    <property type="entry name" value="RNA_replicase_B"/>
    <property type="match status" value="1"/>
</dbReference>
<evidence type="ECO:0000256" key="7">
    <source>
        <dbReference type="ARBA" id="ARBA00030248"/>
    </source>
</evidence>
<evidence type="ECO:0000256" key="8">
    <source>
        <dbReference type="ARBA" id="ARBA00048744"/>
    </source>
</evidence>
<accession>A0A8S5L495</accession>
<dbReference type="Proteomes" id="UP000676859">
    <property type="component" value="Segment"/>
</dbReference>
<dbReference type="EC" id="2.7.7.48" evidence="1"/>
<keyword evidence="12" id="KW-1185">Reference proteome</keyword>
<feature type="binding site" evidence="9">
    <location>
        <position position="358"/>
    </location>
    <ligand>
        <name>Mg(2+)</name>
        <dbReference type="ChEBI" id="CHEBI:18420"/>
        <label>2</label>
    </ligand>
</feature>
<comment type="cofactor">
    <cofactor evidence="9">
        <name>Mg(2+)</name>
        <dbReference type="ChEBI" id="CHEBI:18420"/>
    </cofactor>
    <text evidence="9">Binds 2 Mg(2+) per subunit.</text>
</comment>
<dbReference type="GO" id="GO:0003968">
    <property type="term" value="F:RNA-directed RNA polymerase activity"/>
    <property type="evidence" value="ECO:0007669"/>
    <property type="project" value="UniProtKB-KW"/>
</dbReference>
<reference evidence="11" key="1">
    <citation type="submission" date="2020-09" db="EMBL/GenBank/DDBJ databases">
        <title>Leviviricetes taxonomy.</title>
        <authorList>
            <person name="Stockdale S.R."/>
            <person name="Callanan J."/>
            <person name="Adriaenssens E.M."/>
            <person name="Kuhn J.H."/>
            <person name="Rumnieks J."/>
            <person name="Shkoporov A."/>
            <person name="Draper L.A."/>
            <person name="Ross P."/>
            <person name="Hill C."/>
        </authorList>
    </citation>
    <scope>NUCLEOTIDE SEQUENCE</scope>
</reference>
<feature type="binding site" evidence="9">
    <location>
        <position position="460"/>
    </location>
    <ligand>
        <name>Mg(2+)</name>
        <dbReference type="ChEBI" id="CHEBI:18420"/>
        <label>2</label>
    </ligand>
</feature>
<dbReference type="EMBL" id="BK014121">
    <property type="protein sequence ID" value="DAD52497.1"/>
    <property type="molecule type" value="Genomic_RNA"/>
</dbReference>
<dbReference type="RefSeq" id="YP_010770986.1">
    <property type="nucleotide sequence ID" value="NC_074452.1"/>
</dbReference>
<protein>
    <recommendedName>
        <fullName evidence="1">RNA-directed RNA polymerase</fullName>
        <ecNumber evidence="1">2.7.7.48</ecNumber>
    </recommendedName>
    <alternativeName>
        <fullName evidence="7">RNA replicase beta chain</fullName>
    </alternativeName>
</protein>
<proteinExistence type="predicted"/>
<dbReference type="GO" id="GO:0046872">
    <property type="term" value="F:metal ion binding"/>
    <property type="evidence" value="ECO:0007669"/>
    <property type="project" value="UniProtKB-KW"/>
</dbReference>
<evidence type="ECO:0000256" key="9">
    <source>
        <dbReference type="PIRSR" id="PIRSR605093-1"/>
    </source>
</evidence>
<evidence type="ECO:0000256" key="1">
    <source>
        <dbReference type="ARBA" id="ARBA00012494"/>
    </source>
</evidence>
<dbReference type="SUPFAM" id="SSF56672">
    <property type="entry name" value="DNA/RNA polymerases"/>
    <property type="match status" value="1"/>
</dbReference>
<evidence type="ECO:0000256" key="5">
    <source>
        <dbReference type="ARBA" id="ARBA00022741"/>
    </source>
</evidence>
<dbReference type="PROSITE" id="PS50522">
    <property type="entry name" value="RDRP_PHAGE"/>
    <property type="match status" value="1"/>
</dbReference>
<keyword evidence="5" id="KW-0547">Nucleotide-binding</keyword>
<keyword evidence="3" id="KW-0808">Transferase</keyword>
<keyword evidence="9" id="KW-0460">Magnesium</keyword>
<evidence type="ECO:0000256" key="3">
    <source>
        <dbReference type="ARBA" id="ARBA00022679"/>
    </source>
</evidence>
<dbReference type="GO" id="GO:0000166">
    <property type="term" value="F:nucleotide binding"/>
    <property type="evidence" value="ECO:0007669"/>
    <property type="project" value="UniProtKB-KW"/>
</dbReference>
<evidence type="ECO:0000256" key="2">
    <source>
        <dbReference type="ARBA" id="ARBA00022484"/>
    </source>
</evidence>
<gene>
    <name evidence="11" type="primary">SRR5467091_14_3</name>
</gene>
<dbReference type="GeneID" id="80400581"/>
<sequence>MKQSLDMVLNPLAAVIEDCSAWNPRLAPNLSSDLSRLNGLVRTRGIGIVLLDLPELGSLVDSGLKGRLQTEAIPHTLGSWEKGTVLFKSLLLEVFTTYGAVHDPLPDPDAVYFLRQVLYLYKKLDVECPKDRVADAVRKFCAINQSLRSPTYPWWETPRYFLNDVNRGGAPRFLDSYFQECREDQEGYLIKDVMPPRHPTLNRALLCLDMVVDHVMSDLPMFDYRDIVPSHGPGAVSDIRTGSDKYLFPNWSRRNETVFPEDYFTYNSEESAGKSPPRREGPPLDVYGRLLAVPKTFKGPRLITAEPTAHQFLQQGLMKWLRRSLPRPLRDSIDFKSQEPSRELSLKASKDGKLATVDLSSASDRLSLWTIERVFGRNRDLLMALYASRTVWVVDHTTKEAKDGFVLKMFAGQGNACTFTVQSMVYAMCCFAAYIAYHHLPANRRTLRRAAKETRVFGDDLIVPTEVLPYLGVILNFLQLKVNAGKTCYSGAFRESCGMDAYDGYDVSPLYLSTLEPGATAESLVSWLDVSNNAHQKGLWHLSSYMDEVLEPKVRRLAPVANRPQQCLSRYTFVKTGVQFVRERYNVALQRTEGLGLVPEAVETRVTREDGRMSLLQYFLEARSREPGDNLAHLRDSRESQLGYTAKTKLRLKRRWVREA</sequence>